<evidence type="ECO:0000313" key="3">
    <source>
        <dbReference type="Proteomes" id="UP000044841"/>
    </source>
</evidence>
<reference evidence="2 3" key="1">
    <citation type="submission" date="2015-07" db="EMBL/GenBank/DDBJ databases">
        <authorList>
            <person name="Noorani M."/>
        </authorList>
    </citation>
    <scope>NUCLEOTIDE SEQUENCE [LARGE SCALE GENOMIC DNA]</scope>
    <source>
        <strain evidence="2">BBA 69670</strain>
    </source>
</reference>
<sequence length="75" mass="8103">MSGGQVGTPGLFVIVVMSFASCAGMRGQGLREQVPNTTELRPALFVEFESVIPKLERLIFAPQDSTATLRLSHVL</sequence>
<gene>
    <name evidence="2" type="ORF">RSOLAG22IIIB_05770</name>
</gene>
<keyword evidence="3" id="KW-1185">Reference proteome</keyword>
<dbReference type="AlphaFoldDB" id="A0A0K6GA04"/>
<protein>
    <submittedName>
        <fullName evidence="2">Uncharacterized protein</fullName>
    </submittedName>
</protein>
<keyword evidence="1" id="KW-1133">Transmembrane helix</keyword>
<feature type="transmembrane region" description="Helical" evidence="1">
    <location>
        <begin position="6"/>
        <end position="25"/>
    </location>
</feature>
<accession>A0A0K6GA04</accession>
<organism evidence="2 3">
    <name type="scientific">Rhizoctonia solani</name>
    <dbReference type="NCBI Taxonomy" id="456999"/>
    <lineage>
        <taxon>Eukaryota</taxon>
        <taxon>Fungi</taxon>
        <taxon>Dikarya</taxon>
        <taxon>Basidiomycota</taxon>
        <taxon>Agaricomycotina</taxon>
        <taxon>Agaricomycetes</taxon>
        <taxon>Cantharellales</taxon>
        <taxon>Ceratobasidiaceae</taxon>
        <taxon>Rhizoctonia</taxon>
    </lineage>
</organism>
<keyword evidence="1" id="KW-0812">Transmembrane</keyword>
<dbReference type="Proteomes" id="UP000044841">
    <property type="component" value="Unassembled WGS sequence"/>
</dbReference>
<evidence type="ECO:0000313" key="2">
    <source>
        <dbReference type="EMBL" id="CUA75204.1"/>
    </source>
</evidence>
<evidence type="ECO:0000256" key="1">
    <source>
        <dbReference type="SAM" id="Phobius"/>
    </source>
</evidence>
<keyword evidence="1" id="KW-0472">Membrane</keyword>
<dbReference type="EMBL" id="CYGV01001512">
    <property type="protein sequence ID" value="CUA75204.1"/>
    <property type="molecule type" value="Genomic_DNA"/>
</dbReference>
<name>A0A0K6GA04_9AGAM</name>
<proteinExistence type="predicted"/>